<dbReference type="Gene3D" id="1.20.1250.20">
    <property type="entry name" value="MFS general substrate transporter like domains"/>
    <property type="match status" value="1"/>
</dbReference>
<feature type="transmembrane region" description="Helical" evidence="7">
    <location>
        <begin position="163"/>
        <end position="184"/>
    </location>
</feature>
<feature type="region of interest" description="Disordered" evidence="6">
    <location>
        <begin position="347"/>
        <end position="370"/>
    </location>
</feature>
<feature type="transmembrane region" description="Helical" evidence="7">
    <location>
        <begin position="205"/>
        <end position="227"/>
    </location>
</feature>
<keyword evidence="4 7" id="KW-1133">Transmembrane helix</keyword>
<gene>
    <name evidence="8" type="ORF">EGYM00392_LOCUS28962</name>
</gene>
<dbReference type="PANTHER" id="PTHR19432">
    <property type="entry name" value="SUGAR TRANSPORTER"/>
    <property type="match status" value="1"/>
</dbReference>
<feature type="transmembrane region" description="Helical" evidence="7">
    <location>
        <begin position="457"/>
        <end position="478"/>
    </location>
</feature>
<dbReference type="InterPro" id="IPR036259">
    <property type="entry name" value="MFS_trans_sf"/>
</dbReference>
<evidence type="ECO:0000256" key="7">
    <source>
        <dbReference type="SAM" id="Phobius"/>
    </source>
</evidence>
<feature type="transmembrane region" description="Helical" evidence="7">
    <location>
        <begin position="498"/>
        <end position="518"/>
    </location>
</feature>
<feature type="transmembrane region" description="Helical" evidence="7">
    <location>
        <begin position="131"/>
        <end position="151"/>
    </location>
</feature>
<dbReference type="SUPFAM" id="SSF103473">
    <property type="entry name" value="MFS general substrate transporter"/>
    <property type="match status" value="1"/>
</dbReference>
<evidence type="ECO:0000256" key="4">
    <source>
        <dbReference type="ARBA" id="ARBA00022989"/>
    </source>
</evidence>
<feature type="transmembrane region" description="Helical" evidence="7">
    <location>
        <begin position="233"/>
        <end position="252"/>
    </location>
</feature>
<evidence type="ECO:0000256" key="1">
    <source>
        <dbReference type="ARBA" id="ARBA00004141"/>
    </source>
</evidence>
<evidence type="ECO:0008006" key="9">
    <source>
        <dbReference type="Google" id="ProtNLM"/>
    </source>
</evidence>
<keyword evidence="2" id="KW-0813">Transport</keyword>
<protein>
    <recommendedName>
        <fullName evidence="9">Major facilitator superfamily (MFS) profile domain-containing protein</fullName>
    </recommendedName>
</protein>
<feature type="compositionally biased region" description="Low complexity" evidence="6">
    <location>
        <begin position="347"/>
        <end position="360"/>
    </location>
</feature>
<keyword evidence="3 7" id="KW-0812">Transmembrane</keyword>
<keyword evidence="5 7" id="KW-0472">Membrane</keyword>
<feature type="transmembrane region" description="Helical" evidence="7">
    <location>
        <begin position="585"/>
        <end position="612"/>
    </location>
</feature>
<dbReference type="AlphaFoldDB" id="A0A7S1INB0"/>
<feature type="transmembrane region" description="Helical" evidence="7">
    <location>
        <begin position="316"/>
        <end position="336"/>
    </location>
</feature>
<accession>A0A7S1INB0</accession>
<proteinExistence type="predicted"/>
<comment type="subcellular location">
    <subcellularLocation>
        <location evidence="1">Membrane</location>
        <topology evidence="1">Multi-pass membrane protein</topology>
    </subcellularLocation>
</comment>
<name>A0A7S1INB0_9EUGL</name>
<evidence type="ECO:0000256" key="5">
    <source>
        <dbReference type="ARBA" id="ARBA00023136"/>
    </source>
</evidence>
<feature type="transmembrane region" description="Helical" evidence="7">
    <location>
        <begin position="525"/>
        <end position="545"/>
    </location>
</feature>
<dbReference type="GO" id="GO:0016020">
    <property type="term" value="C:membrane"/>
    <property type="evidence" value="ECO:0007669"/>
    <property type="project" value="UniProtKB-SubCell"/>
</dbReference>
<dbReference type="EMBL" id="HBGA01077603">
    <property type="protein sequence ID" value="CAD9017852.1"/>
    <property type="molecule type" value="Transcribed_RNA"/>
</dbReference>
<reference evidence="8" key="1">
    <citation type="submission" date="2021-01" db="EMBL/GenBank/DDBJ databases">
        <authorList>
            <person name="Corre E."/>
            <person name="Pelletier E."/>
            <person name="Niang G."/>
            <person name="Scheremetjew M."/>
            <person name="Finn R."/>
            <person name="Kale V."/>
            <person name="Holt S."/>
            <person name="Cochrane G."/>
            <person name="Meng A."/>
            <person name="Brown T."/>
            <person name="Cohen L."/>
        </authorList>
    </citation>
    <scope>NUCLEOTIDE SEQUENCE</scope>
    <source>
        <strain evidence="8">NIES-381</strain>
    </source>
</reference>
<evidence type="ECO:0000256" key="3">
    <source>
        <dbReference type="ARBA" id="ARBA00022692"/>
    </source>
</evidence>
<evidence type="ECO:0000313" key="8">
    <source>
        <dbReference type="EMBL" id="CAD9017852.1"/>
    </source>
</evidence>
<feature type="transmembrane region" description="Helical" evidence="7">
    <location>
        <begin position="618"/>
        <end position="640"/>
    </location>
</feature>
<organism evidence="8">
    <name type="scientific">Eutreptiella gymnastica</name>
    <dbReference type="NCBI Taxonomy" id="73025"/>
    <lineage>
        <taxon>Eukaryota</taxon>
        <taxon>Discoba</taxon>
        <taxon>Euglenozoa</taxon>
        <taxon>Euglenida</taxon>
        <taxon>Spirocuta</taxon>
        <taxon>Euglenophyceae</taxon>
        <taxon>Eutreptiales</taxon>
        <taxon>Eutreptiaceae</taxon>
        <taxon>Eutreptiella</taxon>
    </lineage>
</organism>
<evidence type="ECO:0000256" key="2">
    <source>
        <dbReference type="ARBA" id="ARBA00022448"/>
    </source>
</evidence>
<dbReference type="PANTHER" id="PTHR19432:SF35">
    <property type="entry name" value="SOLUTE CARRIER FAMILY 45 MEMBER 3 ISOFORM X1"/>
    <property type="match status" value="1"/>
</dbReference>
<dbReference type="GO" id="GO:0008506">
    <property type="term" value="F:sucrose:proton symporter activity"/>
    <property type="evidence" value="ECO:0007669"/>
    <property type="project" value="TreeGrafter"/>
</dbReference>
<sequence>MQSLFTKADDPVEILCEETHLLSRQKSVSYTSPGTPRARHGGVVWQSATSDTEGHTSDGAELTDGGAWTDGEAISILRQRMVRAKGHFLSDDDMSNNGRRASFLPAFSEMEGPDHEEVNQEASAASKITPWGSFICVSLCGLCAEFGWAVSEAVLMPHMTKKLGISLKIASLVWLINPIFSIVVQPTLGVFMDNYENQGFGRRRPVILAIGAMGALGYVCLMGGEYLCLALRLPHIVLTCTILISFGVVDCAHDTILIPGRVLIGDIAESLEDSIYETGHAVFTSFQALGRLCATACGVLHLYGLGLYAYDDVYHSLFTVAIFVRIFCCCVVAYGTQDCDPCHVASGSHLDSSSVPSSSKSSKEEDSRSALDAGTWKKSYSTGDMDGLIVWNGNKRKARTKLQNMPVFQHRQRRRRWALPLPSQTKTGSWDPVEGDDEEIPESGLSAMMDLLEERGMVIVVLVLGVVGWTSINVSAFYWTLWIGMDQKVPGMNLKLSFASLLCQSMMMYATSLCIPWLNQYLGQAPTLIGAHAVSVVCLALTSFWTGPWAALTLGCFLGIPVAVHPNNALAICETMVDNARLRGTVVAVVNSTLPISQTIVGLLSGTCIAYFNGDVAMYFLWTAAIHGLILVVATLLFLIEWATDT</sequence>
<evidence type="ECO:0000256" key="6">
    <source>
        <dbReference type="SAM" id="MobiDB-lite"/>
    </source>
</evidence>
<feature type="transmembrane region" description="Helical" evidence="7">
    <location>
        <begin position="551"/>
        <end position="573"/>
    </location>
</feature>